<keyword evidence="2" id="KW-1185">Reference proteome</keyword>
<dbReference type="Proteomes" id="UP001163603">
    <property type="component" value="Chromosome 5"/>
</dbReference>
<proteinExistence type="predicted"/>
<reference evidence="2" key="1">
    <citation type="journal article" date="2023" name="G3 (Bethesda)">
        <title>Genome assembly and association tests identify interacting loci associated with vigor, precocity, and sex in interspecific pistachio rootstocks.</title>
        <authorList>
            <person name="Palmer W."/>
            <person name="Jacygrad E."/>
            <person name="Sagayaradj S."/>
            <person name="Cavanaugh K."/>
            <person name="Han R."/>
            <person name="Bertier L."/>
            <person name="Beede B."/>
            <person name="Kafkas S."/>
            <person name="Golino D."/>
            <person name="Preece J."/>
            <person name="Michelmore R."/>
        </authorList>
    </citation>
    <scope>NUCLEOTIDE SEQUENCE [LARGE SCALE GENOMIC DNA]</scope>
</reference>
<protein>
    <submittedName>
        <fullName evidence="1">Uncharacterized protein</fullName>
    </submittedName>
</protein>
<organism evidence="1 2">
    <name type="scientific">Pistacia integerrima</name>
    <dbReference type="NCBI Taxonomy" id="434235"/>
    <lineage>
        <taxon>Eukaryota</taxon>
        <taxon>Viridiplantae</taxon>
        <taxon>Streptophyta</taxon>
        <taxon>Embryophyta</taxon>
        <taxon>Tracheophyta</taxon>
        <taxon>Spermatophyta</taxon>
        <taxon>Magnoliopsida</taxon>
        <taxon>eudicotyledons</taxon>
        <taxon>Gunneridae</taxon>
        <taxon>Pentapetalae</taxon>
        <taxon>rosids</taxon>
        <taxon>malvids</taxon>
        <taxon>Sapindales</taxon>
        <taxon>Anacardiaceae</taxon>
        <taxon>Pistacia</taxon>
    </lineage>
</organism>
<accession>A0ACC0YSV7</accession>
<evidence type="ECO:0000313" key="1">
    <source>
        <dbReference type="EMBL" id="KAJ0041160.1"/>
    </source>
</evidence>
<comment type="caution">
    <text evidence="1">The sequence shown here is derived from an EMBL/GenBank/DDBJ whole genome shotgun (WGS) entry which is preliminary data.</text>
</comment>
<sequence length="70" mass="8335">MQYVLGLLFYIVSSFTHTREKLYIFPVPNPSILHDFELIWGIGGFGTRNVFTFNLINYLHLEIRCKRKKK</sequence>
<evidence type="ECO:0000313" key="2">
    <source>
        <dbReference type="Proteomes" id="UP001163603"/>
    </source>
</evidence>
<dbReference type="EMBL" id="CM047740">
    <property type="protein sequence ID" value="KAJ0041160.1"/>
    <property type="molecule type" value="Genomic_DNA"/>
</dbReference>
<name>A0ACC0YSV7_9ROSI</name>
<gene>
    <name evidence="1" type="ORF">Pint_27414</name>
</gene>